<evidence type="ECO:0008006" key="4">
    <source>
        <dbReference type="Google" id="ProtNLM"/>
    </source>
</evidence>
<accession>A0A2Z7BLP8</accession>
<evidence type="ECO:0000256" key="1">
    <source>
        <dbReference type="SAM" id="Phobius"/>
    </source>
</evidence>
<protein>
    <recommendedName>
        <fullName evidence="4">Splicing factor 3B subunit 1-like</fullName>
    </recommendedName>
</protein>
<keyword evidence="1" id="KW-0812">Transmembrane</keyword>
<keyword evidence="1" id="KW-0472">Membrane</keyword>
<organism evidence="2 3">
    <name type="scientific">Dorcoceras hygrometricum</name>
    <dbReference type="NCBI Taxonomy" id="472368"/>
    <lineage>
        <taxon>Eukaryota</taxon>
        <taxon>Viridiplantae</taxon>
        <taxon>Streptophyta</taxon>
        <taxon>Embryophyta</taxon>
        <taxon>Tracheophyta</taxon>
        <taxon>Spermatophyta</taxon>
        <taxon>Magnoliopsida</taxon>
        <taxon>eudicotyledons</taxon>
        <taxon>Gunneridae</taxon>
        <taxon>Pentapetalae</taxon>
        <taxon>asterids</taxon>
        <taxon>lamiids</taxon>
        <taxon>Lamiales</taxon>
        <taxon>Gesneriaceae</taxon>
        <taxon>Didymocarpoideae</taxon>
        <taxon>Trichosporeae</taxon>
        <taxon>Loxocarpinae</taxon>
        <taxon>Dorcoceras</taxon>
    </lineage>
</organism>
<feature type="transmembrane region" description="Helical" evidence="1">
    <location>
        <begin position="795"/>
        <end position="815"/>
    </location>
</feature>
<dbReference type="AlphaFoldDB" id="A0A2Z7BLP8"/>
<proteinExistence type="predicted"/>
<dbReference type="Proteomes" id="UP000250235">
    <property type="component" value="Unassembled WGS sequence"/>
</dbReference>
<reference evidence="2 3" key="1">
    <citation type="journal article" date="2015" name="Proc. Natl. Acad. Sci. U.S.A.">
        <title>The resurrection genome of Boea hygrometrica: A blueprint for survival of dehydration.</title>
        <authorList>
            <person name="Xiao L."/>
            <person name="Yang G."/>
            <person name="Zhang L."/>
            <person name="Yang X."/>
            <person name="Zhao S."/>
            <person name="Ji Z."/>
            <person name="Zhou Q."/>
            <person name="Hu M."/>
            <person name="Wang Y."/>
            <person name="Chen M."/>
            <person name="Xu Y."/>
            <person name="Jin H."/>
            <person name="Xiao X."/>
            <person name="Hu G."/>
            <person name="Bao F."/>
            <person name="Hu Y."/>
            <person name="Wan P."/>
            <person name="Li L."/>
            <person name="Deng X."/>
            <person name="Kuang T."/>
            <person name="Xiang C."/>
            <person name="Zhu J.K."/>
            <person name="Oliver M.J."/>
            <person name="He Y."/>
        </authorList>
    </citation>
    <scope>NUCLEOTIDE SEQUENCE [LARGE SCALE GENOMIC DNA]</scope>
    <source>
        <strain evidence="3">cv. XS01</strain>
    </source>
</reference>
<dbReference type="EMBL" id="KV005099">
    <property type="protein sequence ID" value="KZV34309.1"/>
    <property type="molecule type" value="Genomic_DNA"/>
</dbReference>
<name>A0A2Z7BLP8_9LAMI</name>
<sequence length="820" mass="92828">MTDVPKDLVSDARSAFSMGGEQLKTSCKKREMKYEFRLLNDILAKTVTVKVGSFDVVTHERFLMMSAIHGGVKGAPDLDLGDSKEFPPLKILTTKTVGTYVAKNKNITIEEVADEPVVKKVAPKRRPAPAVGEPDLEEPVVVETTETTTVETESRIDVRSIINYDEEDPLVEKESEKEKEIEPVATEGMSFEKITDSEDTEPLSKVLVRTKKSKSDEESMPIDDLLEQIPENMMLPSVTATEPTRIKFGLGIEIPGVNDGDWYKASLPYIAITDKGKAPLVEKDEIKGHLAREIFTLICTDIEFLVQSRDQVIEEIVSFFSSFSLCRLEFLGPLLDIAAKEEQILAWAETDSLQTAVSRRLYIIAKYRELLLPKFLEARNKNFESGTPTTAIDQQVLDMLSDAHRVALEELLEQMRKYKLEWTRPINSRLFEGAHRYRGVVISRSNTNIRSICWIRFLVLIDGSWTAIEGPDMWVRQRRAPTYHKLELLSKRTYMDTLDPICLFFEPVQVVRSLPIVKTWAWARVCTDIIQFHHFGHLEPVGTCNFCIDIVPVGLLVDKSGVPKRAVNNVQYDIRIVDSLSVLSPDPVAEEPVYISLQILSTIQMWFQILQQSLHSFELQWIRFLLSMCKPEFTLRSSRRAFYEDLNVGVFSLITLLATRAWLQPELQERRLFTVGGGITDSACKNQLVVVSVQYGPFNPYIPIRSTTIGKSRVAKDPIAMHTSWRSNSDIVSVTRASMSFQVVRTNQYNKDLGLIHSTNGNHLESPNEGSSIDHQVTIHLHAQNITMFPTNETWYFASQILVLISGGLILILTAQSTRN</sequence>
<gene>
    <name evidence="2" type="ORF">F511_28011</name>
</gene>
<evidence type="ECO:0000313" key="3">
    <source>
        <dbReference type="Proteomes" id="UP000250235"/>
    </source>
</evidence>
<keyword evidence="1" id="KW-1133">Transmembrane helix</keyword>
<evidence type="ECO:0000313" key="2">
    <source>
        <dbReference type="EMBL" id="KZV34309.1"/>
    </source>
</evidence>
<dbReference type="OrthoDB" id="660555at2759"/>
<keyword evidence="3" id="KW-1185">Reference proteome</keyword>